<gene>
    <name evidence="1" type="ORF">FL82_00393</name>
</gene>
<accession>A0A261BDR3</accession>
<reference evidence="1" key="1">
    <citation type="submission" date="2017-08" db="EMBL/GenBank/DDBJ databases">
        <authorList>
            <person name="de Groot N.N."/>
        </authorList>
    </citation>
    <scope>NUCLEOTIDE SEQUENCE [LARGE SCALE GENOMIC DNA]</scope>
    <source>
        <strain evidence="1">PX439</strain>
    </source>
</reference>
<dbReference type="InterPro" id="IPR009545">
    <property type="entry name" value="Claudin-like"/>
</dbReference>
<protein>
    <submittedName>
        <fullName evidence="1">Uncharacterized protein</fullName>
    </submittedName>
</protein>
<evidence type="ECO:0000313" key="2">
    <source>
        <dbReference type="Proteomes" id="UP000216624"/>
    </source>
</evidence>
<sequence>MCSSLTQLVFGVMMLGAIALTLGATFSNKWRTVEAGLLEAYENIQTNHTERLTGILPFFCENEAAGCAAFWKEMKPYEKIVAICMIAALVLEIVAFVWNFLTSCTCCFKKYLLHPLSPLSFLITLLLTIAIGVFYYYSDEVKNDVNIQQLFDSDAKDLNINIGSAFWMAVGAWCLAVIDTILASFAIFFAEHGV</sequence>
<dbReference type="EMBL" id="NMWX01000001">
    <property type="protein sequence ID" value="OZG08303.1"/>
    <property type="molecule type" value="Genomic_DNA"/>
</dbReference>
<dbReference type="Gene3D" id="1.20.140.150">
    <property type="match status" value="1"/>
</dbReference>
<comment type="caution">
    <text evidence="1">The sequence shown here is derived from an EMBL/GenBank/DDBJ whole genome shotgun (WGS) entry which is preliminary data.</text>
</comment>
<evidence type="ECO:0000313" key="1">
    <source>
        <dbReference type="EMBL" id="OZG08303.1"/>
    </source>
</evidence>
<dbReference type="HOGENOM" id="CLU_116453_0_0_1"/>
<dbReference type="eggNOG" id="ENOG502TG3F">
    <property type="taxonomic scope" value="Eukaryota"/>
</dbReference>
<dbReference type="OrthoDB" id="5823731at2759"/>
<keyword evidence="2" id="KW-1185">Reference proteome</keyword>
<proteinExistence type="predicted"/>
<dbReference type="Proteomes" id="UP000216624">
    <property type="component" value="Unassembled WGS sequence"/>
</dbReference>
<name>A0A261BDR3_CAERE</name>
<dbReference type="OMA" id="MAVGAWC"/>
<organism evidence="1 2">
    <name type="scientific">Caenorhabditis remanei</name>
    <name type="common">Caenorhabditis vulgaris</name>
    <dbReference type="NCBI Taxonomy" id="31234"/>
    <lineage>
        <taxon>Eukaryota</taxon>
        <taxon>Metazoa</taxon>
        <taxon>Ecdysozoa</taxon>
        <taxon>Nematoda</taxon>
        <taxon>Chromadorea</taxon>
        <taxon>Rhabditida</taxon>
        <taxon>Rhabditina</taxon>
        <taxon>Rhabditomorpha</taxon>
        <taxon>Rhabditoidea</taxon>
        <taxon>Rhabditidae</taxon>
        <taxon>Peloderinae</taxon>
        <taxon>Caenorhabditis</taxon>
    </lineage>
</organism>
<feature type="non-terminal residue" evidence="1">
    <location>
        <position position="1"/>
    </location>
</feature>
<dbReference type="Pfam" id="PF06653">
    <property type="entry name" value="Claudin_3"/>
    <property type="match status" value="1"/>
</dbReference>
<dbReference type="PANTHER" id="PTHR37446">
    <property type="entry name" value="CLAUDIN-LIKE IN CAENORHABDITIS"/>
    <property type="match status" value="1"/>
</dbReference>
<dbReference type="PANTHER" id="PTHR37446:SF2">
    <property type="entry name" value="CLAUDIN-LIKE IN CAENORHABDITIS"/>
    <property type="match status" value="1"/>
</dbReference>